<protein>
    <submittedName>
        <fullName evidence="1">Uncharacterized protein</fullName>
    </submittedName>
</protein>
<dbReference type="Proteomes" id="UP000234585">
    <property type="component" value="Unassembled WGS sequence"/>
</dbReference>
<dbReference type="AlphaFoldDB" id="A0A2I2F9S5"/>
<sequence>MDIPPPPLADTMLFPPPVLGLFQVIPASIRQRIPSLYSSVQVRTALERTGPPAKVGREWSTLRSVSEPELDYYGTEPIATAGDLQRPQTARSTAVDQVSCQSRVSGKHSDCGDNHQVADSVSLTANYEPHSGIGWNRVTPALSLLQNSGNEARRPNCDGRLARSLFLHALGYLLGALPDDLSPEEATSLKNSIPGKVTRSIASSSLAETGHPPGSLQRQSVQDSVQPSCVHRLLAFTIIQFSLIVHFLMPYIKVLLQHMYQYERSHRITERVFSTALGAADHLGKGGCNLGSRVMTMQEGKLGAKVSGAAAWWMEGVAGGVCEGVGEGMAILGFTRPDPDSTARA</sequence>
<dbReference type="EMBL" id="KZ559143">
    <property type="protein sequence ID" value="PLB37382.1"/>
    <property type="molecule type" value="Genomic_DNA"/>
</dbReference>
<gene>
    <name evidence="1" type="ORF">BDW47DRAFT_37462</name>
</gene>
<keyword evidence="2" id="KW-1185">Reference proteome</keyword>
<dbReference type="STRING" id="41067.A0A2I2F9S5"/>
<dbReference type="OrthoDB" id="190201at2759"/>
<name>A0A2I2F9S5_ASPCN</name>
<accession>A0A2I2F9S5</accession>
<dbReference type="RefSeq" id="XP_024671394.1">
    <property type="nucleotide sequence ID" value="XM_024818845.1"/>
</dbReference>
<dbReference type="GeneID" id="36526005"/>
<proteinExistence type="predicted"/>
<evidence type="ECO:0000313" key="1">
    <source>
        <dbReference type="EMBL" id="PLB37382.1"/>
    </source>
</evidence>
<organism evidence="1 2">
    <name type="scientific">Aspergillus candidus</name>
    <dbReference type="NCBI Taxonomy" id="41067"/>
    <lineage>
        <taxon>Eukaryota</taxon>
        <taxon>Fungi</taxon>
        <taxon>Dikarya</taxon>
        <taxon>Ascomycota</taxon>
        <taxon>Pezizomycotina</taxon>
        <taxon>Eurotiomycetes</taxon>
        <taxon>Eurotiomycetidae</taxon>
        <taxon>Eurotiales</taxon>
        <taxon>Aspergillaceae</taxon>
        <taxon>Aspergillus</taxon>
        <taxon>Aspergillus subgen. Circumdati</taxon>
    </lineage>
</organism>
<evidence type="ECO:0000313" key="2">
    <source>
        <dbReference type="Proteomes" id="UP000234585"/>
    </source>
</evidence>
<reference evidence="1 2" key="1">
    <citation type="submission" date="2017-12" db="EMBL/GenBank/DDBJ databases">
        <authorList>
            <consortium name="DOE Joint Genome Institute"/>
            <person name="Haridas S."/>
            <person name="Kjaerbolling I."/>
            <person name="Vesth T.C."/>
            <person name="Frisvad J.C."/>
            <person name="Nybo J.L."/>
            <person name="Theobald S."/>
            <person name="Kuo A."/>
            <person name="Bowyer P."/>
            <person name="Matsuda Y."/>
            <person name="Mondo S."/>
            <person name="Lyhne E.K."/>
            <person name="Kogle M.E."/>
            <person name="Clum A."/>
            <person name="Lipzen A."/>
            <person name="Salamov A."/>
            <person name="Ngan C.Y."/>
            <person name="Daum C."/>
            <person name="Chiniquy J."/>
            <person name="Barry K."/>
            <person name="LaButti K."/>
            <person name="Simmons B.A."/>
            <person name="Magnuson J.K."/>
            <person name="Mortensen U.H."/>
            <person name="Larsen T.O."/>
            <person name="Grigoriev I.V."/>
            <person name="Baker S.E."/>
            <person name="Andersen M.R."/>
            <person name="Nordberg H.P."/>
            <person name="Cantor M.N."/>
            <person name="Hua S.X."/>
        </authorList>
    </citation>
    <scope>NUCLEOTIDE SEQUENCE [LARGE SCALE GENOMIC DNA]</scope>
    <source>
        <strain evidence="1 2">CBS 102.13</strain>
    </source>
</reference>